<dbReference type="AlphaFoldDB" id="A0A645HJJ2"/>
<evidence type="ECO:0000313" key="3">
    <source>
        <dbReference type="EMBL" id="MPN35813.1"/>
    </source>
</evidence>
<evidence type="ECO:0000256" key="2">
    <source>
        <dbReference type="SAM" id="Phobius"/>
    </source>
</evidence>
<keyword evidence="1" id="KW-0175">Coiled coil</keyword>
<feature type="coiled-coil region" evidence="1">
    <location>
        <begin position="47"/>
        <end position="81"/>
    </location>
</feature>
<keyword evidence="2" id="KW-1133">Transmembrane helix</keyword>
<name>A0A645HJJ2_9ZZZZ</name>
<accession>A0A645HJJ2</accession>
<keyword evidence="2" id="KW-0812">Transmembrane</keyword>
<organism evidence="3">
    <name type="scientific">bioreactor metagenome</name>
    <dbReference type="NCBI Taxonomy" id="1076179"/>
    <lineage>
        <taxon>unclassified sequences</taxon>
        <taxon>metagenomes</taxon>
        <taxon>ecological metagenomes</taxon>
    </lineage>
</organism>
<reference evidence="3" key="1">
    <citation type="submission" date="2019-08" db="EMBL/GenBank/DDBJ databases">
        <authorList>
            <person name="Kucharzyk K."/>
            <person name="Murdoch R.W."/>
            <person name="Higgins S."/>
            <person name="Loffler F."/>
        </authorList>
    </citation>
    <scope>NUCLEOTIDE SEQUENCE</scope>
</reference>
<feature type="transmembrane region" description="Helical" evidence="2">
    <location>
        <begin position="18"/>
        <end position="41"/>
    </location>
</feature>
<comment type="caution">
    <text evidence="3">The sequence shown here is derived from an EMBL/GenBank/DDBJ whole genome shotgun (WGS) entry which is preliminary data.</text>
</comment>
<proteinExistence type="predicted"/>
<evidence type="ECO:0000256" key="1">
    <source>
        <dbReference type="SAM" id="Coils"/>
    </source>
</evidence>
<gene>
    <name evidence="3" type="ORF">SDC9_183315</name>
</gene>
<protein>
    <recommendedName>
        <fullName evidence="4">Septum formation initiator</fullName>
    </recommendedName>
</protein>
<keyword evidence="2" id="KW-0472">Membrane</keyword>
<evidence type="ECO:0008006" key="4">
    <source>
        <dbReference type="Google" id="ProtNLM"/>
    </source>
</evidence>
<dbReference type="Pfam" id="PF04977">
    <property type="entry name" value="DivIC"/>
    <property type="match status" value="1"/>
</dbReference>
<dbReference type="InterPro" id="IPR007060">
    <property type="entry name" value="FtsL/DivIC"/>
</dbReference>
<dbReference type="EMBL" id="VSSQ01089623">
    <property type="protein sequence ID" value="MPN35813.1"/>
    <property type="molecule type" value="Genomic_DNA"/>
</dbReference>
<sequence length="102" mass="12894">MWEKIKESRLLKIVKNRFFLATLVFAVWVIFFDQNSLIDWFRVRMRIMRQERQIEYYNREIKSIDEKLQELSSNKDSLEKFAREQYYFHEEDEDLYIIEEKR</sequence>